<evidence type="ECO:0000256" key="1">
    <source>
        <dbReference type="SAM" id="MobiDB-lite"/>
    </source>
</evidence>
<organism evidence="2 3">
    <name type="scientific">Mycena belliarum</name>
    <dbReference type="NCBI Taxonomy" id="1033014"/>
    <lineage>
        <taxon>Eukaryota</taxon>
        <taxon>Fungi</taxon>
        <taxon>Dikarya</taxon>
        <taxon>Basidiomycota</taxon>
        <taxon>Agaricomycotina</taxon>
        <taxon>Agaricomycetes</taxon>
        <taxon>Agaricomycetidae</taxon>
        <taxon>Agaricales</taxon>
        <taxon>Marasmiineae</taxon>
        <taxon>Mycenaceae</taxon>
        <taxon>Mycena</taxon>
    </lineage>
</organism>
<evidence type="ECO:0000313" key="3">
    <source>
        <dbReference type="Proteomes" id="UP001222325"/>
    </source>
</evidence>
<feature type="region of interest" description="Disordered" evidence="1">
    <location>
        <begin position="393"/>
        <end position="480"/>
    </location>
</feature>
<feature type="compositionally biased region" description="Polar residues" evidence="1">
    <location>
        <begin position="417"/>
        <end position="430"/>
    </location>
</feature>
<feature type="compositionally biased region" description="Basic and acidic residues" evidence="1">
    <location>
        <begin position="790"/>
        <end position="803"/>
    </location>
</feature>
<proteinExistence type="predicted"/>
<reference evidence="2" key="1">
    <citation type="submission" date="2023-03" db="EMBL/GenBank/DDBJ databases">
        <title>Massive genome expansion in bonnet fungi (Mycena s.s.) driven by repeated elements and novel gene families across ecological guilds.</title>
        <authorList>
            <consortium name="Lawrence Berkeley National Laboratory"/>
            <person name="Harder C.B."/>
            <person name="Miyauchi S."/>
            <person name="Viragh M."/>
            <person name="Kuo A."/>
            <person name="Thoen E."/>
            <person name="Andreopoulos B."/>
            <person name="Lu D."/>
            <person name="Skrede I."/>
            <person name="Drula E."/>
            <person name="Henrissat B."/>
            <person name="Morin E."/>
            <person name="Kohler A."/>
            <person name="Barry K."/>
            <person name="LaButti K."/>
            <person name="Morin E."/>
            <person name="Salamov A."/>
            <person name="Lipzen A."/>
            <person name="Mereny Z."/>
            <person name="Hegedus B."/>
            <person name="Baldrian P."/>
            <person name="Stursova M."/>
            <person name="Weitz H."/>
            <person name="Taylor A."/>
            <person name="Grigoriev I.V."/>
            <person name="Nagy L.G."/>
            <person name="Martin F."/>
            <person name="Kauserud H."/>
        </authorList>
    </citation>
    <scope>NUCLEOTIDE SEQUENCE</scope>
    <source>
        <strain evidence="2">CBHHK173m</strain>
    </source>
</reference>
<feature type="compositionally biased region" description="Low complexity" evidence="1">
    <location>
        <begin position="459"/>
        <end position="476"/>
    </location>
</feature>
<dbReference type="AlphaFoldDB" id="A0AAD6TU03"/>
<sequence>MYMLIRTTMVTEIHSLESLKVPAAWPAQISRTRDLLELPLPSWCSDRPYNLSLNDPTLSGTPTKSSIEDLFENPSLRDFYELASRTVATVKSAMSHPGPRMPWPFVRGFTSILAASSSQNAIILSHTPFVRPCVIPPDDRFDGIAEIVACHVVQGFRGTDDSLMLDDEKPSASFARSHSNTTSSQEIGSRADANQGNHPNETSTRDSDSAEPSAESDSDEIPDSQSSPSIDVCLNGHIFQGSGKHSYALLPFLCIADAQNILELMASVACQRFVWGISEPAIGFLLSPSGALMELVISWVDQSTRVVHIAHDIGQRPGPGSFDFSNLASTLRFSQFIRNLSPSFSAVASDASRTCANNRLDWRSDNPGFGDFETCTHRVEQWVSDVQLSRRPLAFPSAPPQPSSVNSDTGSEIDIPSTMSRKLDSTQSKSARYPTDSTRSKAVRSDSLDVSASEESVPSSRAGTSRFSSSSLAGRSVNEEADETPHLLTYTFDRLIRFLTVDDHPQALFGEEGAEIDVKKELYMTMTAFQWFPALDPFPDVSGVLRPYKRALCSTASAIVRSLPTTSTLDPQHQTIIQRQIFVLLGASAGANILRARIGIKAYEAESRHDWDALLYCFYIADEEIVSRNILLERTMHFSKNLLAEVEDFNRLAEIVKDATHSSTAFCLNALINATRTGEYGRELDMQATLAVQQAQATLASYRSLCDHQQKLQQLIQRRSRREPKDGKCDAMCFFAVSAPSSFEAADVAALGFLKYTKEEPAIKQKVTKTGESDSSIGRGAGHATGKTVTNEEKPTKKGETDAPKAIPTLNNI</sequence>
<dbReference type="Proteomes" id="UP001222325">
    <property type="component" value="Unassembled WGS sequence"/>
</dbReference>
<accession>A0AAD6TU03</accession>
<feature type="region of interest" description="Disordered" evidence="1">
    <location>
        <begin position="171"/>
        <end position="227"/>
    </location>
</feature>
<gene>
    <name evidence="2" type="ORF">B0H15DRAFT_565214</name>
</gene>
<evidence type="ECO:0000313" key="2">
    <source>
        <dbReference type="EMBL" id="KAJ7077294.1"/>
    </source>
</evidence>
<feature type="compositionally biased region" description="Polar residues" evidence="1">
    <location>
        <begin position="448"/>
        <end position="458"/>
    </location>
</feature>
<name>A0AAD6TU03_9AGAR</name>
<protein>
    <submittedName>
        <fullName evidence="2">Uncharacterized protein</fullName>
    </submittedName>
</protein>
<feature type="compositionally biased region" description="Polar residues" evidence="1">
    <location>
        <begin position="174"/>
        <end position="202"/>
    </location>
</feature>
<comment type="caution">
    <text evidence="2">The sequence shown here is derived from an EMBL/GenBank/DDBJ whole genome shotgun (WGS) entry which is preliminary data.</text>
</comment>
<dbReference type="EMBL" id="JARJCN010000074">
    <property type="protein sequence ID" value="KAJ7077294.1"/>
    <property type="molecule type" value="Genomic_DNA"/>
</dbReference>
<keyword evidence="3" id="KW-1185">Reference proteome</keyword>
<feature type="region of interest" description="Disordered" evidence="1">
    <location>
        <begin position="766"/>
        <end position="813"/>
    </location>
</feature>